<proteinExistence type="predicted"/>
<evidence type="ECO:0000313" key="1">
    <source>
        <dbReference type="EMBL" id="GER39024.1"/>
    </source>
</evidence>
<dbReference type="EMBL" id="BKCP01005572">
    <property type="protein sequence ID" value="GER39024.1"/>
    <property type="molecule type" value="Genomic_DNA"/>
</dbReference>
<name>A0A5A7Q1Y5_STRAF</name>
<comment type="caution">
    <text evidence="1">The sequence shown here is derived from an EMBL/GenBank/DDBJ whole genome shotgun (WGS) entry which is preliminary data.</text>
</comment>
<accession>A0A5A7Q1Y5</accession>
<organism evidence="1 2">
    <name type="scientific">Striga asiatica</name>
    <name type="common">Asiatic witchweed</name>
    <name type="synonym">Buchnera asiatica</name>
    <dbReference type="NCBI Taxonomy" id="4170"/>
    <lineage>
        <taxon>Eukaryota</taxon>
        <taxon>Viridiplantae</taxon>
        <taxon>Streptophyta</taxon>
        <taxon>Embryophyta</taxon>
        <taxon>Tracheophyta</taxon>
        <taxon>Spermatophyta</taxon>
        <taxon>Magnoliopsida</taxon>
        <taxon>eudicotyledons</taxon>
        <taxon>Gunneridae</taxon>
        <taxon>Pentapetalae</taxon>
        <taxon>asterids</taxon>
        <taxon>lamiids</taxon>
        <taxon>Lamiales</taxon>
        <taxon>Orobanchaceae</taxon>
        <taxon>Buchnereae</taxon>
        <taxon>Striga</taxon>
    </lineage>
</organism>
<reference evidence="2" key="1">
    <citation type="journal article" date="2019" name="Curr. Biol.">
        <title>Genome Sequence of Striga asiatica Provides Insight into the Evolution of Plant Parasitism.</title>
        <authorList>
            <person name="Yoshida S."/>
            <person name="Kim S."/>
            <person name="Wafula E.K."/>
            <person name="Tanskanen J."/>
            <person name="Kim Y.M."/>
            <person name="Honaas L."/>
            <person name="Yang Z."/>
            <person name="Spallek T."/>
            <person name="Conn C.E."/>
            <person name="Ichihashi Y."/>
            <person name="Cheong K."/>
            <person name="Cui S."/>
            <person name="Der J.P."/>
            <person name="Gundlach H."/>
            <person name="Jiao Y."/>
            <person name="Hori C."/>
            <person name="Ishida J.K."/>
            <person name="Kasahara H."/>
            <person name="Kiba T."/>
            <person name="Kim M.S."/>
            <person name="Koo N."/>
            <person name="Laohavisit A."/>
            <person name="Lee Y.H."/>
            <person name="Lumba S."/>
            <person name="McCourt P."/>
            <person name="Mortimer J.C."/>
            <person name="Mutuku J.M."/>
            <person name="Nomura T."/>
            <person name="Sasaki-Sekimoto Y."/>
            <person name="Seto Y."/>
            <person name="Wang Y."/>
            <person name="Wakatake T."/>
            <person name="Sakakibara H."/>
            <person name="Demura T."/>
            <person name="Yamaguchi S."/>
            <person name="Yoneyama K."/>
            <person name="Manabe R.I."/>
            <person name="Nelson D.C."/>
            <person name="Schulman A.H."/>
            <person name="Timko M.P."/>
            <person name="dePamphilis C.W."/>
            <person name="Choi D."/>
            <person name="Shirasu K."/>
        </authorList>
    </citation>
    <scope>NUCLEOTIDE SEQUENCE [LARGE SCALE GENOMIC DNA]</scope>
    <source>
        <strain evidence="2">cv. UVA1</strain>
    </source>
</reference>
<dbReference type="AlphaFoldDB" id="A0A5A7Q1Y5"/>
<gene>
    <name evidence="1" type="ORF">STAS_15593</name>
</gene>
<protein>
    <submittedName>
        <fullName evidence="1">Uncharacterized protein</fullName>
    </submittedName>
</protein>
<sequence>MFVLCIGLGYITLSIEELDMRDAMPLVAKGRAKLGKKRNFVFVYRFLLLSLEREVAYLLEQCGRLAKMGLERIRVKGILSKMPSSDLVENSTKEMGASTFLDRMQYFNAKEQLGIITLRDIQASDQAKDKDQRNKCGHNVRRCETERVGSRGQETRIGRLKRDGIKATKPDRIPRQGLRMLFNRGESCSTYKERGEGLHASRGRKEVALE</sequence>
<evidence type="ECO:0000313" key="2">
    <source>
        <dbReference type="Proteomes" id="UP000325081"/>
    </source>
</evidence>
<dbReference type="Proteomes" id="UP000325081">
    <property type="component" value="Unassembled WGS sequence"/>
</dbReference>
<keyword evidence="2" id="KW-1185">Reference proteome</keyword>